<feature type="domain" description="HTH arsR-type" evidence="1">
    <location>
        <begin position="1"/>
        <end position="95"/>
    </location>
</feature>
<protein>
    <submittedName>
        <fullName evidence="2">Transcriptional regulator</fullName>
    </submittedName>
</protein>
<evidence type="ECO:0000259" key="1">
    <source>
        <dbReference type="PROSITE" id="PS50987"/>
    </source>
</evidence>
<dbReference type="PANTHER" id="PTHR38600:SF1">
    <property type="entry name" value="TRANSCRIPTIONAL REGULATORY PROTEIN"/>
    <property type="match status" value="1"/>
</dbReference>
<dbReference type="AlphaFoldDB" id="A0A9W6VDR1"/>
<dbReference type="InterPro" id="IPR001845">
    <property type="entry name" value="HTH_ArsR_DNA-bd_dom"/>
</dbReference>
<dbReference type="InterPro" id="IPR036390">
    <property type="entry name" value="WH_DNA-bd_sf"/>
</dbReference>
<dbReference type="SMART" id="SM00418">
    <property type="entry name" value="HTH_ARSR"/>
    <property type="match status" value="1"/>
</dbReference>
<accession>A0A9W6VDR1</accession>
<dbReference type="PRINTS" id="PR00778">
    <property type="entry name" value="HTHARSR"/>
</dbReference>
<dbReference type="PROSITE" id="PS50987">
    <property type="entry name" value="HTH_ARSR_2"/>
    <property type="match status" value="1"/>
</dbReference>
<gene>
    <name evidence="2" type="ORF">Atai01_16340</name>
</gene>
<evidence type="ECO:0000313" key="2">
    <source>
        <dbReference type="EMBL" id="GLY65015.1"/>
    </source>
</evidence>
<dbReference type="RefSeq" id="WP_285486398.1">
    <property type="nucleotide sequence ID" value="NZ_BSTI01000003.1"/>
</dbReference>
<reference evidence="2" key="1">
    <citation type="submission" date="2023-03" db="EMBL/GenBank/DDBJ databases">
        <title>Amycolatopsis taiwanensis NBRC 103393.</title>
        <authorList>
            <person name="Ichikawa N."/>
            <person name="Sato H."/>
            <person name="Tonouchi N."/>
        </authorList>
    </citation>
    <scope>NUCLEOTIDE SEQUENCE</scope>
    <source>
        <strain evidence="2">NBRC 103393</strain>
    </source>
</reference>
<organism evidence="2 3">
    <name type="scientific">Amycolatopsis taiwanensis</name>
    <dbReference type="NCBI Taxonomy" id="342230"/>
    <lineage>
        <taxon>Bacteria</taxon>
        <taxon>Bacillati</taxon>
        <taxon>Actinomycetota</taxon>
        <taxon>Actinomycetes</taxon>
        <taxon>Pseudonocardiales</taxon>
        <taxon>Pseudonocardiaceae</taxon>
        <taxon>Amycolatopsis</taxon>
    </lineage>
</organism>
<dbReference type="SUPFAM" id="SSF46785">
    <property type="entry name" value="Winged helix' DNA-binding domain"/>
    <property type="match status" value="1"/>
</dbReference>
<dbReference type="NCBIfam" id="NF033788">
    <property type="entry name" value="HTH_metalloreg"/>
    <property type="match status" value="1"/>
</dbReference>
<dbReference type="InterPro" id="IPR011991">
    <property type="entry name" value="ArsR-like_HTH"/>
</dbReference>
<name>A0A9W6VDR1_9PSEU</name>
<dbReference type="Pfam" id="PF12840">
    <property type="entry name" value="HTH_20"/>
    <property type="match status" value="1"/>
</dbReference>
<dbReference type="Gene3D" id="1.10.10.10">
    <property type="entry name" value="Winged helix-like DNA-binding domain superfamily/Winged helix DNA-binding domain"/>
    <property type="match status" value="1"/>
</dbReference>
<evidence type="ECO:0000313" key="3">
    <source>
        <dbReference type="Proteomes" id="UP001165136"/>
    </source>
</evidence>
<dbReference type="PANTHER" id="PTHR38600">
    <property type="entry name" value="TRANSCRIPTIONAL REGULATORY PROTEIN"/>
    <property type="match status" value="1"/>
</dbReference>
<dbReference type="InterPro" id="IPR036388">
    <property type="entry name" value="WH-like_DNA-bd_sf"/>
</dbReference>
<comment type="caution">
    <text evidence="2">The sequence shown here is derived from an EMBL/GenBank/DDBJ whole genome shotgun (WGS) entry which is preliminary data.</text>
</comment>
<keyword evidence="3" id="KW-1185">Reference proteome</keyword>
<dbReference type="GO" id="GO:0003700">
    <property type="term" value="F:DNA-binding transcription factor activity"/>
    <property type="evidence" value="ECO:0007669"/>
    <property type="project" value="InterPro"/>
</dbReference>
<proteinExistence type="predicted"/>
<sequence>MKRTQTGVDRVFAALSSPIRREVLRILRDEGPQAVATMAARFDMTRPSFSEQLRVLRDAGLVSESKRGRQRIYQLEPEPLLELTDWLGPYERFWRQRLAQLGSVLDDMEEK</sequence>
<dbReference type="Proteomes" id="UP001165136">
    <property type="component" value="Unassembled WGS sequence"/>
</dbReference>
<dbReference type="EMBL" id="BSTI01000003">
    <property type="protein sequence ID" value="GLY65015.1"/>
    <property type="molecule type" value="Genomic_DNA"/>
</dbReference>
<dbReference type="CDD" id="cd00090">
    <property type="entry name" value="HTH_ARSR"/>
    <property type="match status" value="1"/>
</dbReference>